<evidence type="ECO:0000313" key="3">
    <source>
        <dbReference type="Proteomes" id="UP000266292"/>
    </source>
</evidence>
<feature type="domain" description="AB hydrolase-1" evidence="1">
    <location>
        <begin position="31"/>
        <end position="183"/>
    </location>
</feature>
<dbReference type="EMBL" id="CP021235">
    <property type="protein sequence ID" value="ARS37740.1"/>
    <property type="molecule type" value="Genomic_DNA"/>
</dbReference>
<accession>A0A1X9YXQ3</accession>
<dbReference type="Pfam" id="PF00561">
    <property type="entry name" value="Abhydrolase_1"/>
    <property type="match status" value="1"/>
</dbReference>
<proteinExistence type="predicted"/>
<dbReference type="InterPro" id="IPR029058">
    <property type="entry name" value="AB_hydrolase_fold"/>
</dbReference>
<keyword evidence="3" id="KW-1185">Reference proteome</keyword>
<sequence length="262" mass="29269">MNTEEQALQLEDYQLQLRWLRPQAADAAQKPVIVFLHDSLGCITLWRDFPERLVQQTGCPALVYDRRGYGASSPFSSTQRNPDYLEREADVLEHLLEKLNIPEAILFGHSDGGSIALLAAAKYPQRIKGIITEGAHVFVEELTLAGIRAAVQAYQTTSLPEKLRKYHGAKTDAVFHAWADIWLSDAFRDWNIEGFLSAIRCPALVVQGEADEYGTLAQVEAVVRQVQGQAQKLVIPGIGHTPHREAQELVLAESSRFIQTIR</sequence>
<dbReference type="InterPro" id="IPR000073">
    <property type="entry name" value="AB_hydrolase_1"/>
</dbReference>
<protein>
    <submittedName>
        <fullName evidence="2">Alpha/beta hydrolase</fullName>
    </submittedName>
</protein>
<dbReference type="Proteomes" id="UP000266292">
    <property type="component" value="Chromosome"/>
</dbReference>
<dbReference type="STRING" id="709015.GCA_000472485_01173"/>
<organism evidence="2 3">
    <name type="scientific">Pontibacter actiniarum</name>
    <dbReference type="NCBI Taxonomy" id="323450"/>
    <lineage>
        <taxon>Bacteria</taxon>
        <taxon>Pseudomonadati</taxon>
        <taxon>Bacteroidota</taxon>
        <taxon>Cytophagia</taxon>
        <taxon>Cytophagales</taxon>
        <taxon>Hymenobacteraceae</taxon>
        <taxon>Pontibacter</taxon>
    </lineage>
</organism>
<dbReference type="AlphaFoldDB" id="A0A1X9YXQ3"/>
<dbReference type="GO" id="GO:0016787">
    <property type="term" value="F:hydrolase activity"/>
    <property type="evidence" value="ECO:0007669"/>
    <property type="project" value="UniProtKB-KW"/>
</dbReference>
<evidence type="ECO:0000259" key="1">
    <source>
        <dbReference type="Pfam" id="PF00561"/>
    </source>
</evidence>
<evidence type="ECO:0000313" key="2">
    <source>
        <dbReference type="EMBL" id="ARS37740.1"/>
    </source>
</evidence>
<name>A0A1X9YXQ3_9BACT</name>
<dbReference type="PANTHER" id="PTHR43689:SF8">
    <property type="entry name" value="ALPHA_BETA-HYDROLASES SUPERFAMILY PROTEIN"/>
    <property type="match status" value="1"/>
</dbReference>
<dbReference type="PANTHER" id="PTHR43689">
    <property type="entry name" value="HYDROLASE"/>
    <property type="match status" value="1"/>
</dbReference>
<dbReference type="SUPFAM" id="SSF53474">
    <property type="entry name" value="alpha/beta-Hydrolases"/>
    <property type="match status" value="1"/>
</dbReference>
<dbReference type="OrthoDB" id="135231at2"/>
<keyword evidence="2" id="KW-0378">Hydrolase</keyword>
<gene>
    <name evidence="2" type="ORF">CA264_05865</name>
</gene>
<dbReference type="KEGG" id="pact:CA264_05865"/>
<dbReference type="Gene3D" id="3.40.50.1820">
    <property type="entry name" value="alpha/beta hydrolase"/>
    <property type="match status" value="1"/>
</dbReference>
<reference evidence="3" key="1">
    <citation type="submission" date="2017-05" db="EMBL/GenBank/DDBJ databases">
        <authorList>
            <person name="Ray J."/>
            <person name="Price M."/>
            <person name="Deutschbauer A."/>
        </authorList>
    </citation>
    <scope>NUCLEOTIDE SEQUENCE [LARGE SCALE GENOMIC DNA]</scope>
    <source>
        <strain evidence="3">DSM 19842</strain>
    </source>
</reference>